<dbReference type="RefSeq" id="WP_164492947.1">
    <property type="nucleotide sequence ID" value="NZ_AP026073.1"/>
</dbReference>
<accession>A0ABN6R5U3</accession>
<proteinExistence type="predicted"/>
<name>A0ABN6R5U3_STRNI</name>
<dbReference type="EMBL" id="AP026073">
    <property type="protein sequence ID" value="BDM73336.1"/>
    <property type="molecule type" value="Genomic_DNA"/>
</dbReference>
<gene>
    <name evidence="1" type="ORF">HEK616_68230</name>
</gene>
<dbReference type="Pfam" id="PF19771">
    <property type="entry name" value="DUF6257"/>
    <property type="match status" value="1"/>
</dbReference>
<evidence type="ECO:0000313" key="1">
    <source>
        <dbReference type="EMBL" id="BDM73336.1"/>
    </source>
</evidence>
<evidence type="ECO:0000313" key="2">
    <source>
        <dbReference type="Proteomes" id="UP001059597"/>
    </source>
</evidence>
<dbReference type="InterPro" id="IPR046224">
    <property type="entry name" value="DUF6257"/>
</dbReference>
<reference evidence="1" key="1">
    <citation type="submission" date="2022-06" db="EMBL/GenBank/DDBJ databases">
        <title>Complete genome sequence of Streptomyces nigrescens HEK616.</title>
        <authorList>
            <person name="Asamizu S."/>
            <person name="Onaka H."/>
        </authorList>
    </citation>
    <scope>NUCLEOTIDE SEQUENCE</scope>
    <source>
        <strain evidence="1">HEK616</strain>
    </source>
</reference>
<protein>
    <submittedName>
        <fullName evidence="1">Uncharacterized protein</fullName>
    </submittedName>
</protein>
<dbReference type="Proteomes" id="UP001059597">
    <property type="component" value="Chromosome"/>
</dbReference>
<keyword evidence="2" id="KW-1185">Reference proteome</keyword>
<sequence length="58" mass="6479">MAQDEPKLTAGEKAKVAWYIGRMAKRGLAGDEVYQRDLESKIERVLDGARKREASSAK</sequence>
<organism evidence="1 2">
    <name type="scientific">Streptomyces nigrescens</name>
    <dbReference type="NCBI Taxonomy" id="1920"/>
    <lineage>
        <taxon>Bacteria</taxon>
        <taxon>Bacillati</taxon>
        <taxon>Actinomycetota</taxon>
        <taxon>Actinomycetes</taxon>
        <taxon>Kitasatosporales</taxon>
        <taxon>Streptomycetaceae</taxon>
        <taxon>Streptomyces</taxon>
    </lineage>
</organism>